<dbReference type="Ensembl" id="ENSCCNT00000031770.1">
    <property type="protein sequence ID" value="ENSCCNP00000024940.1"/>
    <property type="gene ID" value="ENSCCNG00000024354.1"/>
</dbReference>
<comment type="similarity">
    <text evidence="2">Belongs to the CWC22 family.</text>
</comment>
<dbReference type="AlphaFoldDB" id="A0A8C0XBS7"/>
<feature type="region of interest" description="Disordered" evidence="8">
    <location>
        <begin position="176"/>
        <end position="198"/>
    </location>
</feature>
<evidence type="ECO:0000256" key="8">
    <source>
        <dbReference type="SAM" id="MobiDB-lite"/>
    </source>
</evidence>
<dbReference type="InterPro" id="IPR016024">
    <property type="entry name" value="ARM-type_fold"/>
</dbReference>
<dbReference type="SMART" id="SM00543">
    <property type="entry name" value="MIF4G"/>
    <property type="match status" value="1"/>
</dbReference>
<evidence type="ECO:0000256" key="5">
    <source>
        <dbReference type="ARBA" id="ARBA00063784"/>
    </source>
</evidence>
<feature type="region of interest" description="Disordered" evidence="8">
    <location>
        <begin position="211"/>
        <end position="336"/>
    </location>
</feature>
<evidence type="ECO:0000256" key="3">
    <source>
        <dbReference type="ARBA" id="ARBA00023242"/>
    </source>
</evidence>
<dbReference type="FunFam" id="1.25.40.180:FF:000032">
    <property type="entry name" value="Nucleolar MIF4G domain-containing protein 1"/>
    <property type="match status" value="1"/>
</dbReference>
<dbReference type="PANTHER" id="PTHR18034">
    <property type="entry name" value="CELL CYCLE CONTROL PROTEIN CWF22-RELATED"/>
    <property type="match status" value="1"/>
</dbReference>
<dbReference type="Pfam" id="PF02847">
    <property type="entry name" value="MA3"/>
    <property type="match status" value="1"/>
</dbReference>
<dbReference type="InterPro" id="IPR003890">
    <property type="entry name" value="MIF4G-like_typ-3"/>
</dbReference>
<dbReference type="Gene3D" id="1.25.40.180">
    <property type="match status" value="1"/>
</dbReference>
<feature type="compositionally biased region" description="Basic residues" evidence="8">
    <location>
        <begin position="73"/>
        <end position="96"/>
    </location>
</feature>
<evidence type="ECO:0000313" key="10">
    <source>
        <dbReference type="Ensembl" id="ENSCCNP00000024940.1"/>
    </source>
</evidence>
<keyword evidence="3" id="KW-0539">Nucleus</keyword>
<evidence type="ECO:0000256" key="7">
    <source>
        <dbReference type="ARBA" id="ARBA00075714"/>
    </source>
</evidence>
<evidence type="ECO:0000256" key="2">
    <source>
        <dbReference type="ARBA" id="ARBA00006856"/>
    </source>
</evidence>
<dbReference type="InterPro" id="IPR003891">
    <property type="entry name" value="Initiation_fac_eIF4g_MI"/>
</dbReference>
<gene>
    <name evidence="10" type="primary">Nom1</name>
</gene>
<feature type="compositionally biased region" description="Basic and acidic residues" evidence="8">
    <location>
        <begin position="308"/>
        <end position="336"/>
    </location>
</feature>
<evidence type="ECO:0000256" key="4">
    <source>
        <dbReference type="ARBA" id="ARBA00054269"/>
    </source>
</evidence>
<comment type="subcellular location">
    <subcellularLocation>
        <location evidence="1">Nucleus</location>
        <location evidence="1">Nucleolus</location>
    </subcellularLocation>
</comment>
<evidence type="ECO:0000259" key="9">
    <source>
        <dbReference type="PROSITE" id="PS51366"/>
    </source>
</evidence>
<feature type="compositionally biased region" description="Gly residues" evidence="8">
    <location>
        <begin position="28"/>
        <end position="37"/>
    </location>
</feature>
<feature type="compositionally biased region" description="Acidic residues" evidence="8">
    <location>
        <begin position="264"/>
        <end position="274"/>
    </location>
</feature>
<dbReference type="Pfam" id="PF02854">
    <property type="entry name" value="MIF4G"/>
    <property type="match status" value="1"/>
</dbReference>
<feature type="compositionally biased region" description="Acidic residues" evidence="8">
    <location>
        <begin position="222"/>
        <end position="234"/>
    </location>
</feature>
<dbReference type="GO" id="GO:0003723">
    <property type="term" value="F:RNA binding"/>
    <property type="evidence" value="ECO:0007669"/>
    <property type="project" value="InterPro"/>
</dbReference>
<proteinExistence type="inferred from homology"/>
<organism evidence="10">
    <name type="scientific">Castor canadensis</name>
    <name type="common">American beaver</name>
    <dbReference type="NCBI Taxonomy" id="51338"/>
    <lineage>
        <taxon>Eukaryota</taxon>
        <taxon>Metazoa</taxon>
        <taxon>Chordata</taxon>
        <taxon>Craniata</taxon>
        <taxon>Vertebrata</taxon>
        <taxon>Euteleostomi</taxon>
        <taxon>Mammalia</taxon>
        <taxon>Eutheria</taxon>
        <taxon>Euarchontoglires</taxon>
        <taxon>Glires</taxon>
        <taxon>Rodentia</taxon>
        <taxon>Castorimorpha</taxon>
        <taxon>Castoridae</taxon>
        <taxon>Castor</taxon>
    </lineage>
</organism>
<dbReference type="PROSITE" id="PS51366">
    <property type="entry name" value="MI"/>
    <property type="match status" value="1"/>
</dbReference>
<accession>A0A8C0XBS7</accession>
<evidence type="ECO:0000256" key="6">
    <source>
        <dbReference type="ARBA" id="ARBA00072504"/>
    </source>
</evidence>
<dbReference type="SUPFAM" id="SSF48371">
    <property type="entry name" value="ARM repeat"/>
    <property type="match status" value="1"/>
</dbReference>
<comment type="subunit">
    <text evidence="5">May interact with EIF4A1, EIF4A2 and EIF4A3. Interacts with PPP1CA and PPP1CC.</text>
</comment>
<dbReference type="PANTHER" id="PTHR18034:SF4">
    <property type="entry name" value="NUCLEOLAR MIF4G DOMAIN-CONTAINING PROTEIN 1"/>
    <property type="match status" value="1"/>
</dbReference>
<feature type="compositionally biased region" description="Basic and acidic residues" evidence="8">
    <location>
        <begin position="287"/>
        <end position="300"/>
    </location>
</feature>
<reference evidence="10" key="1">
    <citation type="submission" date="2023-09" db="UniProtKB">
        <authorList>
            <consortium name="Ensembl"/>
        </authorList>
    </citation>
    <scope>IDENTIFICATION</scope>
</reference>
<protein>
    <recommendedName>
        <fullName evidence="6">Nucleolar MIF4G domain-containing protein 1</fullName>
    </recommendedName>
    <alternativeName>
        <fullName evidence="7">SGD1 homolog</fullName>
    </alternativeName>
</protein>
<dbReference type="GO" id="GO:0042274">
    <property type="term" value="P:ribosomal small subunit biogenesis"/>
    <property type="evidence" value="ECO:0007669"/>
    <property type="project" value="TreeGrafter"/>
</dbReference>
<feature type="region of interest" description="Disordered" evidence="8">
    <location>
        <begin position="1"/>
        <end position="160"/>
    </location>
</feature>
<feature type="domain" description="MI" evidence="9">
    <location>
        <begin position="636"/>
        <end position="752"/>
    </location>
</feature>
<comment type="function">
    <text evidence="4">Plays a role in targeting PPP1CA to the nucleolus.</text>
</comment>
<dbReference type="InterPro" id="IPR050781">
    <property type="entry name" value="CWC22_splicing_factor"/>
</dbReference>
<dbReference type="GO" id="GO:0005730">
    <property type="term" value="C:nucleolus"/>
    <property type="evidence" value="ECO:0007669"/>
    <property type="project" value="UniProtKB-SubCell"/>
</dbReference>
<sequence>MAASASTGAARGGGCPGRQVRVKRSGGRRGPGGGGEGALKRLKVAVKVFVRATSEGEAPGDCAGRGGGARSRPGGRKSRKELRKEKRHLRKARRLQRTAGPGPESEEGSATAEGPLAHVKAKAAAPRGTAQDPPPHITAKAQAPPGRTKPSAAAAAARKRALLAANQEEAREIRKLERCLGLNKRKKKDDGPTVPLSFARDGLDYILGALEPGRAGGLYDSSGEDEDQGQDQEEGQTLPERDPDSSGDEEQGAGQTLPERDLESGSELDREEDAGAGAQPRDEDVDPESREEAEGGARENRGRKRVRFAADEERRQSSSEGDDTKHQVHREHREKYQEELERLKKHVKGLINRLSEPNMASISGQLEELYMTHSRKDMNDTLTAALMGACVTASAMPSRLMMEHVLLVSILHHTVGIEVGACFLEAVVRKFDDVYKSGGEGKECDNLFTIVAHLYNFHVVQSLLVFDILKKLIGTFTEKDIELILLMLKNVGSALRKDDPLSLKELITEAQAKASGAGSRLQDQTRIRFMLETMLALKNNDMRKIPGYDPEPVEKLRKLQRALVRSAVSGSDTQLRVSWDGVLNADQTGRWWIVGSAWSGTPMIDNSHHALLQKPLAGMVSSKMLELARKQRMNTDIRRNIFCTIMMSEDFLDAFEKLLKLGLKDQQEREVVHVLVDCCLQEKTYNPFYAFLASKFCSYERRFQMTFQFSIWDKFRDLENLPATNFSNLVHLVAHLLKTKSLPLSILKVVEFSELDKPRVHFLRKVLTMLLVETEVEDLALIFARVSDNPKLGVLREGLKLFITHFLLKPTQAPQSAEQVSMLRERASLAAKALQGKTALRM</sequence>
<name>A0A8C0XBS7_CASCN</name>
<dbReference type="SMART" id="SM00544">
    <property type="entry name" value="MA3"/>
    <property type="match status" value="1"/>
</dbReference>
<evidence type="ECO:0000256" key="1">
    <source>
        <dbReference type="ARBA" id="ARBA00004604"/>
    </source>
</evidence>